<evidence type="ECO:0000256" key="3">
    <source>
        <dbReference type="ARBA" id="ARBA00022475"/>
    </source>
</evidence>
<comment type="similarity">
    <text evidence="2">Belongs to the G-protein coupled receptor 1 family.</text>
</comment>
<keyword evidence="3" id="KW-1003">Cell membrane</keyword>
<feature type="transmembrane region" description="Helical" evidence="12">
    <location>
        <begin position="494"/>
        <end position="517"/>
    </location>
</feature>
<dbReference type="Gene3D" id="1.20.1070.10">
    <property type="entry name" value="Rhodopsin 7-helix transmembrane proteins"/>
    <property type="match status" value="1"/>
</dbReference>
<dbReference type="PANTHER" id="PTHR24372">
    <property type="entry name" value="GLYCOPROTEIN HORMONE RECEPTOR"/>
    <property type="match status" value="1"/>
</dbReference>
<keyword evidence="9 12" id="KW-0472">Membrane</keyword>
<keyword evidence="5 12" id="KW-0812">Transmembrane</keyword>
<dbReference type="InterPro" id="IPR017452">
    <property type="entry name" value="GPCR_Rhodpsn_7TM"/>
</dbReference>
<evidence type="ECO:0000256" key="12">
    <source>
        <dbReference type="SAM" id="Phobius"/>
    </source>
</evidence>
<keyword evidence="7 12" id="KW-1133">Transmembrane helix</keyword>
<dbReference type="Gene3D" id="3.80.10.10">
    <property type="entry name" value="Ribonuclease Inhibitor"/>
    <property type="match status" value="2"/>
</dbReference>
<dbReference type="InterPro" id="IPR003591">
    <property type="entry name" value="Leu-rich_rpt_typical-subtyp"/>
</dbReference>
<evidence type="ECO:0000256" key="4">
    <source>
        <dbReference type="ARBA" id="ARBA00022614"/>
    </source>
</evidence>
<evidence type="ECO:0000256" key="6">
    <source>
        <dbReference type="ARBA" id="ARBA00022737"/>
    </source>
</evidence>
<dbReference type="Pfam" id="PF13855">
    <property type="entry name" value="LRR_8"/>
    <property type="match status" value="2"/>
</dbReference>
<dbReference type="PRINTS" id="PR00373">
    <property type="entry name" value="GLYCHORMONER"/>
</dbReference>
<dbReference type="KEGG" id="goe:100907083"/>
<evidence type="ECO:0000313" key="15">
    <source>
        <dbReference type="RefSeq" id="XP_018494944.1"/>
    </source>
</evidence>
<dbReference type="Proteomes" id="UP000694867">
    <property type="component" value="Unplaced"/>
</dbReference>
<dbReference type="InterPro" id="IPR000276">
    <property type="entry name" value="GPCR_Rhodpsn"/>
</dbReference>
<feature type="transmembrane region" description="Helical" evidence="12">
    <location>
        <begin position="363"/>
        <end position="383"/>
    </location>
</feature>
<keyword evidence="10 15" id="KW-0675">Receptor</keyword>
<evidence type="ECO:0000256" key="8">
    <source>
        <dbReference type="ARBA" id="ARBA00023040"/>
    </source>
</evidence>
<feature type="transmembrane region" description="Helical" evidence="12">
    <location>
        <begin position="283"/>
        <end position="302"/>
    </location>
</feature>
<dbReference type="GO" id="GO:0016500">
    <property type="term" value="F:protein-hormone receptor activity"/>
    <property type="evidence" value="ECO:0007669"/>
    <property type="project" value="InterPro"/>
</dbReference>
<dbReference type="RefSeq" id="XP_018494944.1">
    <property type="nucleotide sequence ID" value="XM_018639428.1"/>
</dbReference>
<evidence type="ECO:0000256" key="11">
    <source>
        <dbReference type="ARBA" id="ARBA00023224"/>
    </source>
</evidence>
<feature type="transmembrane region" description="Helical" evidence="12">
    <location>
        <begin position="242"/>
        <end position="263"/>
    </location>
</feature>
<dbReference type="Pfam" id="PF00001">
    <property type="entry name" value="7tm_1"/>
    <property type="match status" value="1"/>
</dbReference>
<dbReference type="FunFam" id="1.20.1070.10:FF:000023">
    <property type="entry name" value="Relaxin family peptide receptor 1"/>
    <property type="match status" value="1"/>
</dbReference>
<protein>
    <submittedName>
        <fullName evidence="15">Relaxin receptor 1</fullName>
    </submittedName>
</protein>
<evidence type="ECO:0000256" key="5">
    <source>
        <dbReference type="ARBA" id="ARBA00022692"/>
    </source>
</evidence>
<dbReference type="SUPFAM" id="SSF81321">
    <property type="entry name" value="Family A G protein-coupled receptor-like"/>
    <property type="match status" value="1"/>
</dbReference>
<dbReference type="PROSITE" id="PS00237">
    <property type="entry name" value="G_PROTEIN_RECEP_F1_1"/>
    <property type="match status" value="1"/>
</dbReference>
<reference evidence="15" key="1">
    <citation type="submission" date="2025-08" db="UniProtKB">
        <authorList>
            <consortium name="RefSeq"/>
        </authorList>
    </citation>
    <scope>IDENTIFICATION</scope>
</reference>
<dbReference type="InterPro" id="IPR002131">
    <property type="entry name" value="Gphrmn_rcpt_fam"/>
</dbReference>
<dbReference type="GO" id="GO:0007189">
    <property type="term" value="P:adenylate cyclase-activating G protein-coupled receptor signaling pathway"/>
    <property type="evidence" value="ECO:0007669"/>
    <property type="project" value="TreeGrafter"/>
</dbReference>
<dbReference type="InterPro" id="IPR001611">
    <property type="entry name" value="Leu-rich_rpt"/>
</dbReference>
<organism evidence="14 15">
    <name type="scientific">Galendromus occidentalis</name>
    <name type="common">western predatory mite</name>
    <dbReference type="NCBI Taxonomy" id="34638"/>
    <lineage>
        <taxon>Eukaryota</taxon>
        <taxon>Metazoa</taxon>
        <taxon>Ecdysozoa</taxon>
        <taxon>Arthropoda</taxon>
        <taxon>Chelicerata</taxon>
        <taxon>Arachnida</taxon>
        <taxon>Acari</taxon>
        <taxon>Parasitiformes</taxon>
        <taxon>Mesostigmata</taxon>
        <taxon>Gamasina</taxon>
        <taxon>Phytoseioidea</taxon>
        <taxon>Phytoseiidae</taxon>
        <taxon>Typhlodrominae</taxon>
        <taxon>Galendromus</taxon>
    </lineage>
</organism>
<dbReference type="SUPFAM" id="SSF52058">
    <property type="entry name" value="L domain-like"/>
    <property type="match status" value="1"/>
</dbReference>
<comment type="subcellular location">
    <subcellularLocation>
        <location evidence="1">Cell membrane</location>
        <topology evidence="1">Multi-pass membrane protein</topology>
    </subcellularLocation>
</comment>
<dbReference type="PANTHER" id="PTHR24372:SF77">
    <property type="entry name" value="G-PROTEIN COUPLED RECEPTORS FAMILY 1 PROFILE DOMAIN-CONTAINING PROTEIN"/>
    <property type="match status" value="1"/>
</dbReference>
<feature type="transmembrane region" description="Helical" evidence="12">
    <location>
        <begin position="463"/>
        <end position="488"/>
    </location>
</feature>
<dbReference type="AlphaFoldDB" id="A0AAJ7PA62"/>
<feature type="domain" description="G-protein coupled receptors family 1 profile" evidence="13">
    <location>
        <begin position="257"/>
        <end position="514"/>
    </location>
</feature>
<keyword evidence="4" id="KW-0433">Leucine-rich repeat</keyword>
<keyword evidence="8" id="KW-0297">G-protein coupled receptor</keyword>
<dbReference type="InterPro" id="IPR032675">
    <property type="entry name" value="LRR_dom_sf"/>
</dbReference>
<evidence type="ECO:0000256" key="2">
    <source>
        <dbReference type="ARBA" id="ARBA00010663"/>
    </source>
</evidence>
<dbReference type="PROSITE" id="PS50262">
    <property type="entry name" value="G_PROTEIN_RECEP_F1_2"/>
    <property type="match status" value="1"/>
</dbReference>
<dbReference type="GO" id="GO:0008528">
    <property type="term" value="F:G protein-coupled peptide receptor activity"/>
    <property type="evidence" value="ECO:0007669"/>
    <property type="project" value="TreeGrafter"/>
</dbReference>
<keyword evidence="14" id="KW-1185">Reference proteome</keyword>
<evidence type="ECO:0000256" key="1">
    <source>
        <dbReference type="ARBA" id="ARBA00004651"/>
    </source>
</evidence>
<evidence type="ECO:0000256" key="9">
    <source>
        <dbReference type="ARBA" id="ARBA00023136"/>
    </source>
</evidence>
<feature type="transmembrane region" description="Helical" evidence="12">
    <location>
        <begin position="322"/>
        <end position="342"/>
    </location>
</feature>
<evidence type="ECO:0000256" key="10">
    <source>
        <dbReference type="ARBA" id="ARBA00023170"/>
    </source>
</evidence>
<evidence type="ECO:0000313" key="14">
    <source>
        <dbReference type="Proteomes" id="UP000694867"/>
    </source>
</evidence>
<keyword evidence="11" id="KW-0807">Transducer</keyword>
<dbReference type="Pfam" id="PF13306">
    <property type="entry name" value="LRR_5"/>
    <property type="match status" value="1"/>
</dbReference>
<dbReference type="InterPro" id="IPR026906">
    <property type="entry name" value="LRR_5"/>
</dbReference>
<dbReference type="CDD" id="cd15137">
    <property type="entry name" value="7tmA_Relaxin_R"/>
    <property type="match status" value="1"/>
</dbReference>
<evidence type="ECO:0000256" key="7">
    <source>
        <dbReference type="ARBA" id="ARBA00022989"/>
    </source>
</evidence>
<name>A0AAJ7PA62_9ACAR</name>
<gene>
    <name evidence="15" type="primary">LOC100907083</name>
</gene>
<dbReference type="GeneID" id="100907083"/>
<accession>A0AAJ7PA62</accession>
<dbReference type="PRINTS" id="PR00237">
    <property type="entry name" value="GPCRRHODOPSN"/>
</dbReference>
<dbReference type="GO" id="GO:0005886">
    <property type="term" value="C:plasma membrane"/>
    <property type="evidence" value="ECO:0007669"/>
    <property type="project" value="UniProtKB-SubCell"/>
</dbReference>
<keyword evidence="6" id="KW-0677">Repeat</keyword>
<sequence length="590" mass="67777">MYSPLLETILTLRIFIRRLTGNSIRKIHKNTFGHMGKLRKLKLSYNPITSIQDGAFSGLSTLRDLELRDCALKELRNGMFRNLVALETLRLDNNHIKHIDMETFDSLHKLRILSISSNRLTNLRSRWFMKLKSLRDLYLGSNHLREIDIELNLPSLEFLNVENNKIDSISETAFSNTSILTSLIMENNPLSKVGEIHFRALRNLKTAYFTEFAMCLWVPQAELCHPPGDGISSVHNLLQSEFLRVFVWIIAVMACFGNLLVLIGRMLFREPNRVHSFYIKNLAFSDFLMGVYLFIIAAHDVLFRGEYIRHEFRWRHSLSCAAAGIIATISSEASVFTLTVITTDRFISIMYPLSTKKRTITKAWTLMCLTWSAAFMIAIYPLTQPDSFASIFYGSNGVCLPLHLHKPYIKGWEYSALIFCTINSLAFAFIAYAYVSMFLSITDSRLNLRSTQQLQDRAIAKRFAFIVGTDFMCWMPIAGVKIVALLGFPINETLYAWVAVILLPVNSALNPVLYTLTTRLFKLQLARYFWGLKPFRFRARRSSKKTMATTLTEQANFGSRLASIKLHGKHAQLQVIDRDQLNRKLREQFV</sequence>
<evidence type="ECO:0000259" key="13">
    <source>
        <dbReference type="PROSITE" id="PS50262"/>
    </source>
</evidence>
<dbReference type="SMART" id="SM00369">
    <property type="entry name" value="LRR_TYP"/>
    <property type="match status" value="6"/>
</dbReference>
<dbReference type="GO" id="GO:0009755">
    <property type="term" value="P:hormone-mediated signaling pathway"/>
    <property type="evidence" value="ECO:0007669"/>
    <property type="project" value="TreeGrafter"/>
</dbReference>
<feature type="transmembrane region" description="Helical" evidence="12">
    <location>
        <begin position="416"/>
        <end position="442"/>
    </location>
</feature>
<dbReference type="PROSITE" id="PS51450">
    <property type="entry name" value="LRR"/>
    <property type="match status" value="4"/>
</dbReference>
<proteinExistence type="inferred from homology"/>